<accession>A0A5C7A1X4</accession>
<dbReference type="EMBL" id="VORZ01000003">
    <property type="protein sequence ID" value="TXD96484.1"/>
    <property type="molecule type" value="Genomic_DNA"/>
</dbReference>
<name>A0A5C7A1X4_9GAMM</name>
<dbReference type="Proteomes" id="UP000321903">
    <property type="component" value="Unassembled WGS sequence"/>
</dbReference>
<keyword evidence="4" id="KW-1185">Reference proteome</keyword>
<dbReference type="AlphaFoldDB" id="A0A5C7A1X4"/>
<reference evidence="3 4" key="1">
    <citation type="submission" date="2019-08" db="EMBL/GenBank/DDBJ databases">
        <title>Genome sequence of Psychrobacter frigidicola ACAM304 (type strain).</title>
        <authorList>
            <person name="Bowman J.P."/>
        </authorList>
    </citation>
    <scope>NUCLEOTIDE SEQUENCE [LARGE SCALE GENOMIC DNA]</scope>
    <source>
        <strain evidence="3 4">ACAM 304</strain>
    </source>
</reference>
<proteinExistence type="predicted"/>
<dbReference type="InterPro" id="IPR042171">
    <property type="entry name" value="Acyl-CoA_hotdog"/>
</dbReference>
<protein>
    <submittedName>
        <fullName evidence="3">Thioesterase family protein</fullName>
    </submittedName>
</protein>
<dbReference type="Gene3D" id="2.40.160.210">
    <property type="entry name" value="Acyl-CoA thioesterase, double hotdog domain"/>
    <property type="match status" value="1"/>
</dbReference>
<dbReference type="Pfam" id="PF20789">
    <property type="entry name" value="4HBT_3C"/>
    <property type="match status" value="1"/>
</dbReference>
<gene>
    <name evidence="3" type="ORF">ES754_10105</name>
</gene>
<dbReference type="InterPro" id="IPR049449">
    <property type="entry name" value="TesB_ACOT8-like_N"/>
</dbReference>
<dbReference type="InterPro" id="IPR049450">
    <property type="entry name" value="ACOT8-like_C"/>
</dbReference>
<dbReference type="InterPro" id="IPR029069">
    <property type="entry name" value="HotDog_dom_sf"/>
</dbReference>
<evidence type="ECO:0000259" key="2">
    <source>
        <dbReference type="Pfam" id="PF20789"/>
    </source>
</evidence>
<feature type="domain" description="Acyl-CoA thioesterase-like C-terminal" evidence="2">
    <location>
        <begin position="132"/>
        <end position="265"/>
    </location>
</feature>
<feature type="domain" description="Acyl-CoA thioesterase-like N-terminal HotDog" evidence="1">
    <location>
        <begin position="30"/>
        <end position="111"/>
    </location>
</feature>
<dbReference type="OrthoDB" id="1413770at2"/>
<organism evidence="3 4">
    <name type="scientific">Psychrobacter frigidicola</name>
    <dbReference type="NCBI Taxonomy" id="45611"/>
    <lineage>
        <taxon>Bacteria</taxon>
        <taxon>Pseudomonadati</taxon>
        <taxon>Pseudomonadota</taxon>
        <taxon>Gammaproteobacteria</taxon>
        <taxon>Moraxellales</taxon>
        <taxon>Moraxellaceae</taxon>
        <taxon>Psychrobacter</taxon>
    </lineage>
</organism>
<dbReference type="Pfam" id="PF13622">
    <property type="entry name" value="4HBT_3"/>
    <property type="match status" value="1"/>
</dbReference>
<dbReference type="RefSeq" id="WP_147224067.1">
    <property type="nucleotide sequence ID" value="NZ_CAJGYY010000001.1"/>
</dbReference>
<sequence length="271" mass="30246">MTAYYHFIHREQQADGSSVAHYQPTEHTQGTWNQLDQHMASATGLLTRELNVFSAQADMRIARISLDILGRIPLAESTITTRFIRSGKTIELIESVLSNGGRDCIIARAWRLMTQDTSIIAGLEDQSAAYQPEQLPEWMQMHEWPGGYIKTLRLVSEPNRRPGKGRVWITNDTEMVAGEPTDDLVHLMGMVDTANGVVPRLGLGLSDAEWMFPNTDLQIHMYRSPQGRWLGIDAVQQFGADGIGVTSSVLHDIHGPFGRSEQILTIRPMPG</sequence>
<comment type="caution">
    <text evidence="3">The sequence shown here is derived from an EMBL/GenBank/DDBJ whole genome shotgun (WGS) entry which is preliminary data.</text>
</comment>
<evidence type="ECO:0000313" key="4">
    <source>
        <dbReference type="Proteomes" id="UP000321903"/>
    </source>
</evidence>
<dbReference type="SUPFAM" id="SSF54637">
    <property type="entry name" value="Thioesterase/thiol ester dehydrase-isomerase"/>
    <property type="match status" value="1"/>
</dbReference>
<evidence type="ECO:0000313" key="3">
    <source>
        <dbReference type="EMBL" id="TXD96484.1"/>
    </source>
</evidence>
<evidence type="ECO:0000259" key="1">
    <source>
        <dbReference type="Pfam" id="PF13622"/>
    </source>
</evidence>